<dbReference type="GO" id="GO:0032259">
    <property type="term" value="P:methylation"/>
    <property type="evidence" value="ECO:0007669"/>
    <property type="project" value="UniProtKB-KW"/>
</dbReference>
<dbReference type="InterPro" id="IPR023095">
    <property type="entry name" value="Ade_MeTrfase_dom_2"/>
</dbReference>
<proteinExistence type="inferred from homology"/>
<evidence type="ECO:0000256" key="3">
    <source>
        <dbReference type="ARBA" id="ARBA00022603"/>
    </source>
</evidence>
<dbReference type="EC" id="2.1.1.72" evidence="2"/>
<dbReference type="PANTHER" id="PTHR30481:SF3">
    <property type="entry name" value="DNA ADENINE METHYLASE"/>
    <property type="match status" value="1"/>
</dbReference>
<keyword evidence="3" id="KW-0489">Methyltransferase</keyword>
<evidence type="ECO:0000256" key="6">
    <source>
        <dbReference type="ARBA" id="ARBA00047942"/>
    </source>
</evidence>
<dbReference type="AlphaFoldDB" id="A0A382B6X6"/>
<evidence type="ECO:0000313" key="7">
    <source>
        <dbReference type="EMBL" id="SVB09570.1"/>
    </source>
</evidence>
<gene>
    <name evidence="7" type="ORF">METZ01_LOCUS162424</name>
</gene>
<dbReference type="PRINTS" id="PR00505">
    <property type="entry name" value="D12N6MTFRASE"/>
</dbReference>
<keyword evidence="5" id="KW-0949">S-adenosyl-L-methionine</keyword>
<dbReference type="PANTHER" id="PTHR30481">
    <property type="entry name" value="DNA ADENINE METHYLASE"/>
    <property type="match status" value="1"/>
</dbReference>
<keyword evidence="4" id="KW-0808">Transferase</keyword>
<dbReference type="GO" id="GO:0009307">
    <property type="term" value="P:DNA restriction-modification system"/>
    <property type="evidence" value="ECO:0007669"/>
    <property type="project" value="InterPro"/>
</dbReference>
<evidence type="ECO:0000256" key="4">
    <source>
        <dbReference type="ARBA" id="ARBA00022679"/>
    </source>
</evidence>
<dbReference type="GO" id="GO:0006298">
    <property type="term" value="P:mismatch repair"/>
    <property type="evidence" value="ECO:0007669"/>
    <property type="project" value="TreeGrafter"/>
</dbReference>
<sequence length="217" mass="24466">MASPFLKWAGGKRQLMPTIDELLPSGVKDGSITGYVEPFVGGGAVFFHIRAKYPIRDFHISDFNPDLVNSYIVVRDELEALLGELQTLADEYLPLEHDDRSTMFFRVREEYNSGRDCLNSDVVGERRISRAAQTIFLNRTCFNGLYRVNSNGDYNVPHGRYRNPPIRDGSNLRAVSNALQGVSVSCGSYEICESRVNDSTFVYLDPPYRPLPNTPSF</sequence>
<dbReference type="Gene3D" id="1.10.1020.10">
    <property type="entry name" value="Adenine-specific Methyltransferase, Domain 2"/>
    <property type="match status" value="1"/>
</dbReference>
<dbReference type="Gene3D" id="3.40.50.150">
    <property type="entry name" value="Vaccinia Virus protein VP39"/>
    <property type="match status" value="1"/>
</dbReference>
<organism evidence="7">
    <name type="scientific">marine metagenome</name>
    <dbReference type="NCBI Taxonomy" id="408172"/>
    <lineage>
        <taxon>unclassified sequences</taxon>
        <taxon>metagenomes</taxon>
        <taxon>ecological metagenomes</taxon>
    </lineage>
</organism>
<evidence type="ECO:0000256" key="1">
    <source>
        <dbReference type="ARBA" id="ARBA00006594"/>
    </source>
</evidence>
<evidence type="ECO:0000256" key="5">
    <source>
        <dbReference type="ARBA" id="ARBA00022691"/>
    </source>
</evidence>
<protein>
    <recommendedName>
        <fullName evidence="2">site-specific DNA-methyltransferase (adenine-specific)</fullName>
        <ecNumber evidence="2">2.1.1.72</ecNumber>
    </recommendedName>
</protein>
<dbReference type="GO" id="GO:0009007">
    <property type="term" value="F:site-specific DNA-methyltransferase (adenine-specific) activity"/>
    <property type="evidence" value="ECO:0007669"/>
    <property type="project" value="UniProtKB-EC"/>
</dbReference>
<dbReference type="GO" id="GO:0043565">
    <property type="term" value="F:sequence-specific DNA binding"/>
    <property type="evidence" value="ECO:0007669"/>
    <property type="project" value="TreeGrafter"/>
</dbReference>
<reference evidence="7" key="1">
    <citation type="submission" date="2018-05" db="EMBL/GenBank/DDBJ databases">
        <authorList>
            <person name="Lanie J.A."/>
            <person name="Ng W.-L."/>
            <person name="Kazmierczak K.M."/>
            <person name="Andrzejewski T.M."/>
            <person name="Davidsen T.M."/>
            <person name="Wayne K.J."/>
            <person name="Tettelin H."/>
            <person name="Glass J.I."/>
            <person name="Rusch D."/>
            <person name="Podicherti R."/>
            <person name="Tsui H.-C.T."/>
            <person name="Winkler M.E."/>
        </authorList>
    </citation>
    <scope>NUCLEOTIDE SEQUENCE</scope>
</reference>
<dbReference type="EMBL" id="UINC01028494">
    <property type="protein sequence ID" value="SVB09570.1"/>
    <property type="molecule type" value="Genomic_DNA"/>
</dbReference>
<dbReference type="Pfam" id="PF02086">
    <property type="entry name" value="MethyltransfD12"/>
    <property type="match status" value="1"/>
</dbReference>
<dbReference type="GO" id="GO:1904047">
    <property type="term" value="F:S-adenosyl-L-methionine binding"/>
    <property type="evidence" value="ECO:0007669"/>
    <property type="project" value="TreeGrafter"/>
</dbReference>
<evidence type="ECO:0000256" key="2">
    <source>
        <dbReference type="ARBA" id="ARBA00011900"/>
    </source>
</evidence>
<dbReference type="SUPFAM" id="SSF53335">
    <property type="entry name" value="S-adenosyl-L-methionine-dependent methyltransferases"/>
    <property type="match status" value="1"/>
</dbReference>
<comment type="catalytic activity">
    <reaction evidence="6">
        <text>a 2'-deoxyadenosine in DNA + S-adenosyl-L-methionine = an N(6)-methyl-2'-deoxyadenosine in DNA + S-adenosyl-L-homocysteine + H(+)</text>
        <dbReference type="Rhea" id="RHEA:15197"/>
        <dbReference type="Rhea" id="RHEA-COMP:12418"/>
        <dbReference type="Rhea" id="RHEA-COMP:12419"/>
        <dbReference type="ChEBI" id="CHEBI:15378"/>
        <dbReference type="ChEBI" id="CHEBI:57856"/>
        <dbReference type="ChEBI" id="CHEBI:59789"/>
        <dbReference type="ChEBI" id="CHEBI:90615"/>
        <dbReference type="ChEBI" id="CHEBI:90616"/>
        <dbReference type="EC" id="2.1.1.72"/>
    </reaction>
</comment>
<feature type="non-terminal residue" evidence="7">
    <location>
        <position position="217"/>
    </location>
</feature>
<dbReference type="NCBIfam" id="TIGR00571">
    <property type="entry name" value="dam"/>
    <property type="match status" value="1"/>
</dbReference>
<dbReference type="InterPro" id="IPR012327">
    <property type="entry name" value="MeTrfase_D12"/>
</dbReference>
<name>A0A382B6X6_9ZZZZ</name>
<comment type="similarity">
    <text evidence="1">Belongs to the N(4)/N(6)-methyltransferase family.</text>
</comment>
<dbReference type="InterPro" id="IPR029063">
    <property type="entry name" value="SAM-dependent_MTases_sf"/>
</dbReference>
<accession>A0A382B6X6</accession>